<reference evidence="1" key="1">
    <citation type="submission" date="2022-06" db="EMBL/GenBank/DDBJ databases">
        <title>Genomic Encyclopedia of Archaeal and Bacterial Type Strains, Phase II (KMG-II): from individual species to whole genera.</title>
        <authorList>
            <person name="Goeker M."/>
        </authorList>
    </citation>
    <scope>NUCLEOTIDE SEQUENCE</scope>
    <source>
        <strain evidence="1">DSM 43935</strain>
    </source>
</reference>
<evidence type="ECO:0000313" key="1">
    <source>
        <dbReference type="EMBL" id="MCP2169184.1"/>
    </source>
</evidence>
<dbReference type="AlphaFoldDB" id="A0AAE3GKR9"/>
<keyword evidence="2" id="KW-1185">Reference proteome</keyword>
<name>A0AAE3GKR9_9PSEU</name>
<organism evidence="1 2">
    <name type="scientific">Goodfellowiella coeruleoviolacea</name>
    <dbReference type="NCBI Taxonomy" id="334858"/>
    <lineage>
        <taxon>Bacteria</taxon>
        <taxon>Bacillati</taxon>
        <taxon>Actinomycetota</taxon>
        <taxon>Actinomycetes</taxon>
        <taxon>Pseudonocardiales</taxon>
        <taxon>Pseudonocardiaceae</taxon>
        <taxon>Goodfellowiella</taxon>
    </lineage>
</organism>
<sequence length="149" mass="16216">MTEPPSMPWTWRASLIDRYAHAIPTDTVAPNVVYSTACGTGLTDQVCVDRPAEVCPRCVVVAGPPPRPLVAEGRVVWWSGPATGHRNDFSHAFAAAVVNDHTRTTYQALGCDYTVLANRITPFPIRPLCGRCLTEAAERGLVPDMGAWR</sequence>
<proteinExistence type="predicted"/>
<dbReference type="EMBL" id="JAMTCK010000017">
    <property type="protein sequence ID" value="MCP2169184.1"/>
    <property type="molecule type" value="Genomic_DNA"/>
</dbReference>
<comment type="caution">
    <text evidence="1">The sequence shown here is derived from an EMBL/GenBank/DDBJ whole genome shotgun (WGS) entry which is preliminary data.</text>
</comment>
<dbReference type="Proteomes" id="UP001206128">
    <property type="component" value="Unassembled WGS sequence"/>
</dbReference>
<dbReference type="RefSeq" id="WP_253777726.1">
    <property type="nucleotide sequence ID" value="NZ_JAMTCK010000017.1"/>
</dbReference>
<protein>
    <submittedName>
        <fullName evidence="1">Uncharacterized protein</fullName>
    </submittedName>
</protein>
<gene>
    <name evidence="1" type="ORF">LX83_006068</name>
</gene>
<accession>A0AAE3GKR9</accession>
<evidence type="ECO:0000313" key="2">
    <source>
        <dbReference type="Proteomes" id="UP001206128"/>
    </source>
</evidence>